<reference evidence="8 9" key="1">
    <citation type="submission" date="2021-07" db="EMBL/GenBank/DDBJ databases">
        <title>Clostridium weizhouense sp. nov., an anaerobic bacterium isolated from activated sludge of Petroleum wastewater.</title>
        <authorList>
            <person name="Li Q."/>
        </authorList>
    </citation>
    <scope>NUCLEOTIDE SEQUENCE [LARGE SCALE GENOMIC DNA]</scope>
    <source>
        <strain evidence="8 9">YB-6</strain>
    </source>
</reference>
<evidence type="ECO:0000256" key="2">
    <source>
        <dbReference type="ARBA" id="ARBA00022475"/>
    </source>
</evidence>
<evidence type="ECO:0000256" key="1">
    <source>
        <dbReference type="ARBA" id="ARBA00004651"/>
    </source>
</evidence>
<evidence type="ECO:0000256" key="4">
    <source>
        <dbReference type="ARBA" id="ARBA00022989"/>
    </source>
</evidence>
<accession>A0ABS7ARS2</accession>
<feature type="transmembrane region" description="Helical" evidence="6">
    <location>
        <begin position="58"/>
        <end position="78"/>
    </location>
</feature>
<feature type="transmembrane region" description="Helical" evidence="6">
    <location>
        <begin position="106"/>
        <end position="129"/>
    </location>
</feature>
<dbReference type="PIRSF" id="PIRSF018968">
    <property type="entry name" value="ABC_permease_BceB"/>
    <property type="match status" value="1"/>
</dbReference>
<dbReference type="Proteomes" id="UP001519921">
    <property type="component" value="Unassembled WGS sequence"/>
</dbReference>
<comment type="similarity">
    <text evidence="6">Belongs to the ABC-4 integral membrane protein family.</text>
</comment>
<dbReference type="InterPro" id="IPR052536">
    <property type="entry name" value="ABC-4_Integral_Memb_Prot"/>
</dbReference>
<gene>
    <name evidence="8" type="ORF">KYD98_14895</name>
</gene>
<feature type="transmembrane region" description="Helical" evidence="6">
    <location>
        <begin position="202"/>
        <end position="219"/>
    </location>
</feature>
<feature type="domain" description="ABC3 transporter permease C-terminal" evidence="7">
    <location>
        <begin position="62"/>
        <end position="171"/>
    </location>
</feature>
<evidence type="ECO:0000313" key="9">
    <source>
        <dbReference type="Proteomes" id="UP001519921"/>
    </source>
</evidence>
<sequence>MNNSFYFKLALTNLKKNGKTYFPYVIAAICAVITFYTMKSMVLNKGLDTMRGADALKTLLGFTSYVIAIFSIIFLFYTNSFLIKRRKKEIGLYNILGMEKKHIAKVLFFETLIVAIISLVLGLIGGIIISKLLFLILLNLIKFEVTLSFSISIPAIISTVKIFIITFIAILIKNFIEVKISNPIELLKGGEKGERVPKTSKLLAISGIIELMVGYGIALTVESPIAAITVFFIAVLLVMAGTYSTFRAGSIALLKLLKKNKKFFYKTNNFISVSGMIYRMKQNAIGLANICILSTAVLLTVSTTVCLYVGQEDSLRNKYTQDVNISLDKSTKENIDKINMMINQESQANNVSLKNELTFNSIDMMVRENGETFEVTEPNMYSMGNMMSLAFLTLDDYNKLEGQKVSLDNNEVLIFSVEDNFEKNSITLGNRNFNIKEELNELKISKKQDNPMIKEYYIIAKDESILKEIYKDMNNKELEAMSYNVAFDIQGENNNSIMNFSDNLKAKVNNVAKWNCHSIYTEREDFYTFNGGFLFIGVFLGLLFTMATVLIIYYKQISEGYDDSERFKIMQKVGMSKREVKKTISKQILMVFFLPLVTAVIHIVFAFKVMKKMLALFAISNTSLFLQCTLGTMITFAIVYILVYKLTAKTYYNIVQQED</sequence>
<keyword evidence="6" id="KW-0813">Transport</keyword>
<keyword evidence="9" id="KW-1185">Reference proteome</keyword>
<evidence type="ECO:0000256" key="5">
    <source>
        <dbReference type="ARBA" id="ARBA00023136"/>
    </source>
</evidence>
<organism evidence="8 9">
    <name type="scientific">Clostridium weizhouense</name>
    <dbReference type="NCBI Taxonomy" id="2859781"/>
    <lineage>
        <taxon>Bacteria</taxon>
        <taxon>Bacillati</taxon>
        <taxon>Bacillota</taxon>
        <taxon>Clostridia</taxon>
        <taxon>Eubacteriales</taxon>
        <taxon>Clostridiaceae</taxon>
        <taxon>Clostridium</taxon>
    </lineage>
</organism>
<feature type="transmembrane region" description="Helical" evidence="6">
    <location>
        <begin position="533"/>
        <end position="554"/>
    </location>
</feature>
<keyword evidence="3 6" id="KW-0812">Transmembrane</keyword>
<feature type="transmembrane region" description="Helical" evidence="6">
    <location>
        <begin position="225"/>
        <end position="243"/>
    </location>
</feature>
<dbReference type="Pfam" id="PF02687">
    <property type="entry name" value="FtsX"/>
    <property type="match status" value="1"/>
</dbReference>
<feature type="transmembrane region" description="Helical" evidence="6">
    <location>
        <begin position="21"/>
        <end position="38"/>
    </location>
</feature>
<keyword evidence="2 6" id="KW-1003">Cell membrane</keyword>
<dbReference type="EMBL" id="JAHXPT010000013">
    <property type="protein sequence ID" value="MBW6411377.1"/>
    <property type="molecule type" value="Genomic_DNA"/>
</dbReference>
<evidence type="ECO:0000313" key="8">
    <source>
        <dbReference type="EMBL" id="MBW6411377.1"/>
    </source>
</evidence>
<evidence type="ECO:0000259" key="7">
    <source>
        <dbReference type="Pfam" id="PF02687"/>
    </source>
</evidence>
<feature type="transmembrane region" description="Helical" evidence="6">
    <location>
        <begin position="614"/>
        <end position="643"/>
    </location>
</feature>
<dbReference type="InterPro" id="IPR027022">
    <property type="entry name" value="ABC_permease_BceB-typ"/>
</dbReference>
<dbReference type="InterPro" id="IPR003838">
    <property type="entry name" value="ABC3_permease_C"/>
</dbReference>
<dbReference type="PANTHER" id="PTHR46795:SF3">
    <property type="entry name" value="ABC TRANSPORTER PERMEASE"/>
    <property type="match status" value="1"/>
</dbReference>
<feature type="transmembrane region" description="Helical" evidence="6">
    <location>
        <begin position="149"/>
        <end position="172"/>
    </location>
</feature>
<name>A0ABS7ARS2_9CLOT</name>
<protein>
    <submittedName>
        <fullName evidence="8">ABC transporter permease</fullName>
    </submittedName>
</protein>
<comment type="subcellular location">
    <subcellularLocation>
        <location evidence="1 6">Cell membrane</location>
        <topology evidence="1 6">Multi-pass membrane protein</topology>
    </subcellularLocation>
</comment>
<keyword evidence="5 6" id="KW-0472">Membrane</keyword>
<evidence type="ECO:0000256" key="3">
    <source>
        <dbReference type="ARBA" id="ARBA00022692"/>
    </source>
</evidence>
<feature type="transmembrane region" description="Helical" evidence="6">
    <location>
        <begin position="286"/>
        <end position="309"/>
    </location>
</feature>
<evidence type="ECO:0000256" key="6">
    <source>
        <dbReference type="PIRNR" id="PIRNR018968"/>
    </source>
</evidence>
<proteinExistence type="inferred from homology"/>
<comment type="caution">
    <text evidence="8">The sequence shown here is derived from an EMBL/GenBank/DDBJ whole genome shotgun (WGS) entry which is preliminary data.</text>
</comment>
<dbReference type="PANTHER" id="PTHR46795">
    <property type="entry name" value="ABC TRANSPORTER PERMEASE-RELATED-RELATED"/>
    <property type="match status" value="1"/>
</dbReference>
<feature type="transmembrane region" description="Helical" evidence="6">
    <location>
        <begin position="588"/>
        <end position="607"/>
    </location>
</feature>
<keyword evidence="4 6" id="KW-1133">Transmembrane helix</keyword>